<feature type="region of interest" description="Disordered" evidence="1">
    <location>
        <begin position="1"/>
        <end position="37"/>
    </location>
</feature>
<keyword evidence="3" id="KW-1185">Reference proteome</keyword>
<dbReference type="OrthoDB" id="8724850at2759"/>
<feature type="compositionally biased region" description="Polar residues" evidence="1">
    <location>
        <begin position="409"/>
        <end position="424"/>
    </location>
</feature>
<name>A0A9Q1G1D3_SYNKA</name>
<comment type="caution">
    <text evidence="2">The sequence shown here is derived from an EMBL/GenBank/DDBJ whole genome shotgun (WGS) entry which is preliminary data.</text>
</comment>
<reference evidence="2" key="1">
    <citation type="journal article" date="2023" name="Science">
        <title>Genome structures resolve the early diversification of teleost fishes.</title>
        <authorList>
            <person name="Parey E."/>
            <person name="Louis A."/>
            <person name="Montfort J."/>
            <person name="Bouchez O."/>
            <person name="Roques C."/>
            <person name="Iampietro C."/>
            <person name="Lluch J."/>
            <person name="Castinel A."/>
            <person name="Donnadieu C."/>
            <person name="Desvignes T."/>
            <person name="Floi Bucao C."/>
            <person name="Jouanno E."/>
            <person name="Wen M."/>
            <person name="Mejri S."/>
            <person name="Dirks R."/>
            <person name="Jansen H."/>
            <person name="Henkel C."/>
            <person name="Chen W.J."/>
            <person name="Zahm M."/>
            <person name="Cabau C."/>
            <person name="Klopp C."/>
            <person name="Thompson A.W."/>
            <person name="Robinson-Rechavi M."/>
            <person name="Braasch I."/>
            <person name="Lecointre G."/>
            <person name="Bobe J."/>
            <person name="Postlethwait J.H."/>
            <person name="Berthelot C."/>
            <person name="Roest Crollius H."/>
            <person name="Guiguen Y."/>
        </authorList>
    </citation>
    <scope>NUCLEOTIDE SEQUENCE</scope>
    <source>
        <strain evidence="2">WJC10195</strain>
    </source>
</reference>
<evidence type="ECO:0000313" key="2">
    <source>
        <dbReference type="EMBL" id="KAJ8371189.1"/>
    </source>
</evidence>
<gene>
    <name evidence="2" type="ORF">SKAU_G00112170</name>
</gene>
<feature type="region of interest" description="Disordered" evidence="1">
    <location>
        <begin position="399"/>
        <end position="424"/>
    </location>
</feature>
<feature type="region of interest" description="Disordered" evidence="1">
    <location>
        <begin position="1175"/>
        <end position="1205"/>
    </location>
</feature>
<feature type="region of interest" description="Disordered" evidence="1">
    <location>
        <begin position="581"/>
        <end position="601"/>
    </location>
</feature>
<proteinExistence type="predicted"/>
<accession>A0A9Q1G1D3</accession>
<protein>
    <recommendedName>
        <fullName evidence="4">Sfi1 spindle body domain-containing protein</fullName>
    </recommendedName>
</protein>
<feature type="compositionally biased region" description="Basic and acidic residues" evidence="1">
    <location>
        <begin position="1"/>
        <end position="21"/>
    </location>
</feature>
<feature type="region of interest" description="Disordered" evidence="1">
    <location>
        <begin position="52"/>
        <end position="73"/>
    </location>
</feature>
<sequence>MDWNPEKRLREKCPSRPESRLVNRGPLLEGGSLHPPRENVDELLELLSSLSEDLPSSVTSPVSERSRNVHRSGSFLRQRNLTSQMELTPPKSGHALPAWEGKSIREHHSETKSTKTRTVRFADFEPYPTTPGLPCDSDTQRVQMDSEKPDVGGYWQMEREYSTPGSTAQLESCKAPQKSQSILTGDTEFDSPLSQPFSKPHKQQAYFNRDRTDSHSVDCTGHLCEDEAESVSELHSLLESSWTSASLHRSMLDLEISEQLLTFELGPLSPKARGDFSHLDKLESAAENSSDMSASYNANKLGSFSQCQQRENSCHAGRIDSRAGTPVISQENRVTNQWNHSDIVINSRLSSQLVRPHSARTLNSSRVPIALSQDESDSGSKHQTCGTEDTFSVCGTASDPHLDKHRSTSKALSQHRFSSGETSTEGRFSKDCATLSRLIREDSRLDEEESCAHSAGNRNVIPPLAVYHMTGSTEVPRFLLWKESLATKENLVKDVREVTKGEVRHSRLRMCRQECGDGHATFVEESLGRRNGKTRVPHAPSGAFSHMDQRGVAQPSSTACAFKERAFCDSDGNPWDKRKEAVPGGMGSAAPHQSWRPPDAMEAWSSGSVATEEERFLARCRLGPLSRCLRTWSHRRRCQAAARCQHRRRALKKGLSALRWAVTMRRMQTDAVATRRRAARLSRCFRRWKAVFEQKRSSAVRPSLVSDANVEALRRRLIQPSDSLVLRTAYCAWRRHFQGLQLLRAAHIHYHLTLLFKHWLEWRRLKMVREARVQLEQQAQLQRDGRLTRQALLSWRSAWDKACRAQTHHRLCSLATVWRRWAERVRSARERLRRERWSEGFHKRALLQPILCRWIARTQQRRSSRDRQQRVARMAALRWKATVKRRRLVGLGCKADQRLAQRTLSAALRKWCQEKSSAAVERRQVQEARHLLARRRLRAAFISWRCGSGASRIAWAHLERVQKTQLFHCLWSWRRVVHQRSVWARYLSMRQGLSLRRCLGRWRQALELRHLYVAFITRIFQRRRQRAQGRRRELRWGVELWGESEPIASPQCRAHRDLLLYLAFYTWKDCARNLQLARVHHVTKAHTLVRVALQHWHRLAQQALGVRVLSFSARLAQLDPAPSLGSDSTSPVRLFLEAPDRYQQALTVSERCSGREEPLRSRADPVCLSSELGGCAPRSSSWQTEQGRPLLASPPPGARTAGEQGEHVDLTQPDTVSCLLDQSGPTHNGSRRLKCVAVSALGRIRHGPVAAAFCQWRALVRTSRGQRALLDCVGEVTTRAVLRWAFRIWRTGRLNRAAADRHRERSLLGSCVTRWSGAVCHQRGKAISQRAAEHFHTHGLLTRCFSTWRKRGRVKVFPEPEDAALLERRVVWLLRRAEKHRLRCGFTLWAARVRQNLAVRLYRHRAVLTRVFVAWEMWAWLDQERRVLVLQQVRGRLCRAVLDRWRIRMHQQQEIQRKRAKRLSLQAREILQRWSSYVQNKSGLCQLLCEHVERKRMMMKRRALRIWAEGTERLRRADVSVQKSLKIRYLLQWHSSALCGARARRGVDALKKEGSYRVLRSAFFLWRERWQHREQRLLGRVRTAACRWRQRALLSRAETRHAARLTSRALLLWRDAQARRGERRRRARQSSSRQEEALAFQERSQRSGLAERFRRWAVVYRMSLASAAFHARQQHRRVLLAWHRLTVATLACEGTGARFRAGCQERLTASCFSQWHGALLQARCRLLLLDQRFSRQHQRVTLAVMQRWKTATRGRVMQRHLNEAQLQKLFGCWKEKTEVIKAADVLCAERGRRGARSMLRMWLRWAKETKARRQMGEAVWLWVRGRRVSSTFYLWVRLSRDNKEASQLSCTHLLHRCLCEWQLAVNTQRQALRAAEERACSLQIYASFTAWRKHVLSQHALRINIQQARARQEKRLLSASLRAWHRQVEAHKCRSLCLSKKYLCLWVQAVFIKRSWTQSELEDVVKSRLGQKYLRRWRQRALERSFTRRRVQLLWASWRSQAAVAILFRRMVSFQCAHRLQERAWLTWRKRRIRTRVSTAFAAHRSRALLAQAFGVWRDRSL</sequence>
<evidence type="ECO:0000256" key="1">
    <source>
        <dbReference type="SAM" id="MobiDB-lite"/>
    </source>
</evidence>
<evidence type="ECO:0000313" key="3">
    <source>
        <dbReference type="Proteomes" id="UP001152622"/>
    </source>
</evidence>
<feature type="region of interest" description="Disordered" evidence="1">
    <location>
        <begin position="124"/>
        <end position="148"/>
    </location>
</feature>
<dbReference type="EMBL" id="JAINUF010000003">
    <property type="protein sequence ID" value="KAJ8371189.1"/>
    <property type="molecule type" value="Genomic_DNA"/>
</dbReference>
<organism evidence="2 3">
    <name type="scientific">Synaphobranchus kaupii</name>
    <name type="common">Kaup's arrowtooth eel</name>
    <dbReference type="NCBI Taxonomy" id="118154"/>
    <lineage>
        <taxon>Eukaryota</taxon>
        <taxon>Metazoa</taxon>
        <taxon>Chordata</taxon>
        <taxon>Craniata</taxon>
        <taxon>Vertebrata</taxon>
        <taxon>Euteleostomi</taxon>
        <taxon>Actinopterygii</taxon>
        <taxon>Neopterygii</taxon>
        <taxon>Teleostei</taxon>
        <taxon>Anguilliformes</taxon>
        <taxon>Synaphobranchidae</taxon>
        <taxon>Synaphobranchus</taxon>
    </lineage>
</organism>
<evidence type="ECO:0008006" key="4">
    <source>
        <dbReference type="Google" id="ProtNLM"/>
    </source>
</evidence>
<dbReference type="Proteomes" id="UP001152622">
    <property type="component" value="Chromosome 3"/>
</dbReference>